<accession>A0A1C3S664</accession>
<dbReference type="Proteomes" id="UP000279386">
    <property type="component" value="Segment"/>
</dbReference>
<evidence type="ECO:0000313" key="2">
    <source>
        <dbReference type="Proteomes" id="UP000279386"/>
    </source>
</evidence>
<proteinExistence type="predicted"/>
<protein>
    <submittedName>
        <fullName evidence="1">Uncharacterized protein</fullName>
    </submittedName>
</protein>
<reference evidence="1 2" key="1">
    <citation type="submission" date="2016-07" db="EMBL/GenBank/DDBJ databases">
        <authorList>
            <person name="Millard A."/>
        </authorList>
    </citation>
    <scope>NUCLEOTIDE SEQUENCE [LARGE SCALE GENOMIC DNA]</scope>
</reference>
<sequence length="176" mass="20679">MDYASYITFTKRDILLNINKYQTYIKRTESFKRLAVKSELEFNLYYPNIGDEVFYCSHSKNGTLLKSGKGTIVDMTANFRGKLNVMYKVQDSSTECIHEVMHNIPAYPKDFVQLISRREKPMFYCGYDKLTKQIIPNTMGKFKSDVKSELEKKFGTSWETENEFIEIRLIEITILE</sequence>
<dbReference type="EMBL" id="LT603033">
    <property type="protein sequence ID" value="SCA79993.1"/>
    <property type="molecule type" value="Genomic_DNA"/>
</dbReference>
<name>A0A1C3S664_9CAUD</name>
<evidence type="ECO:0000313" key="1">
    <source>
        <dbReference type="EMBL" id="SCA79993.1"/>
    </source>
</evidence>
<gene>
    <name evidence="1" type="ORF">PSLUR01_00009</name>
</gene>
<organism evidence="1 2">
    <name type="scientific">Escherichia phage vB_Eco_slurp01</name>
    <dbReference type="NCBI Taxonomy" id="1874688"/>
    <lineage>
        <taxon>Viruses</taxon>
        <taxon>Duplodnaviria</taxon>
        <taxon>Heunggongvirae</taxon>
        <taxon>Uroviricota</taxon>
        <taxon>Caudoviricetes</taxon>
        <taxon>Asteriusvirus</taxon>
        <taxon>Asteriusvirus PBECO4</taxon>
    </lineage>
</organism>